<dbReference type="EMBL" id="AP029612">
    <property type="protein sequence ID" value="BFG70043.1"/>
    <property type="molecule type" value="Genomic_DNA"/>
</dbReference>
<gene>
    <name evidence="2" type="ORF">KACHI17_09240</name>
</gene>
<protein>
    <submittedName>
        <fullName evidence="2">GSCFA domain-containing protein</fullName>
    </submittedName>
</protein>
<dbReference type="Gene3D" id="3.40.50.1110">
    <property type="entry name" value="SGNH hydrolase"/>
    <property type="match status" value="1"/>
</dbReference>
<dbReference type="SUPFAM" id="SSF52266">
    <property type="entry name" value="SGNH hydrolase"/>
    <property type="match status" value="1"/>
</dbReference>
<sequence length="334" mass="39095">MKFHYEFDIQSPDKLISHQQQLLLIGSCFTENIGEKLSKHKFTVLENPNGILFNPVSVSEAITQYIENKTFAVEDLFTLNESWHSWKHHSRFSGITPEDAIEKINQSTKTAHEFLKHADQVMITLGSAWVYTLTEKAVNTRKGAVAANNHKAPADWFAKKLLTTEEVLSMLDHMIHRLFHFNPKLQIIFTISPVRHLREGVIENNKSKAVLIQAVHHLVEKFDRLYYFPAYELVIDDLRDYRFYAEDLVHPNYHATQYVWEKLVNACMSEETRSLLKEIDAIRLAAQHKPFNPSTQQHQQFLQTYLNKAVQMEKQYPFISWKDEIVYFESCLKK</sequence>
<feature type="domain" description="GSCFA" evidence="1">
    <location>
        <begin position="22"/>
        <end position="262"/>
    </location>
</feature>
<evidence type="ECO:0000313" key="2">
    <source>
        <dbReference type="EMBL" id="BFG70043.1"/>
    </source>
</evidence>
<dbReference type="PROSITE" id="PS51257">
    <property type="entry name" value="PROKAR_LIPOPROTEIN"/>
    <property type="match status" value="1"/>
</dbReference>
<dbReference type="AlphaFoldDB" id="A0AAT9GHP4"/>
<reference evidence="2" key="1">
    <citation type="submission" date="2024-02" db="EMBL/GenBank/DDBJ databases">
        <title>Sediminibacterium planktonica sp. nov. and Sediminibacterium longus sp. nov., isolated from surface lake and river water.</title>
        <authorList>
            <person name="Watanabe K."/>
            <person name="Takemine S."/>
            <person name="Ishii Y."/>
            <person name="Ogata Y."/>
            <person name="Shindo C."/>
            <person name="Suda W."/>
        </authorList>
    </citation>
    <scope>NUCLEOTIDE SEQUENCE</scope>
    <source>
        <strain evidence="2">KACHI17</strain>
    </source>
</reference>
<accession>A0AAT9GHP4</accession>
<dbReference type="Pfam" id="PF08885">
    <property type="entry name" value="GSCFA"/>
    <property type="match status" value="1"/>
</dbReference>
<name>A0AAT9GHP4_9BACT</name>
<dbReference type="RefSeq" id="WP_353550337.1">
    <property type="nucleotide sequence ID" value="NZ_AP029612.1"/>
</dbReference>
<proteinExistence type="predicted"/>
<dbReference type="InterPro" id="IPR036514">
    <property type="entry name" value="SGNH_hydro_sf"/>
</dbReference>
<dbReference type="InterPro" id="IPR014982">
    <property type="entry name" value="GSCFA"/>
</dbReference>
<organism evidence="2">
    <name type="scientific">Sediminibacterium sp. KACHI17</name>
    <dbReference type="NCBI Taxonomy" id="1751071"/>
    <lineage>
        <taxon>Bacteria</taxon>
        <taxon>Pseudomonadati</taxon>
        <taxon>Bacteroidota</taxon>
        <taxon>Chitinophagia</taxon>
        <taxon>Chitinophagales</taxon>
        <taxon>Chitinophagaceae</taxon>
        <taxon>Sediminibacterium</taxon>
    </lineage>
</organism>
<evidence type="ECO:0000259" key="1">
    <source>
        <dbReference type="Pfam" id="PF08885"/>
    </source>
</evidence>
<dbReference type="GO" id="GO:0016788">
    <property type="term" value="F:hydrolase activity, acting on ester bonds"/>
    <property type="evidence" value="ECO:0007669"/>
    <property type="project" value="UniProtKB-ARBA"/>
</dbReference>